<dbReference type="AlphaFoldDB" id="A0A2P4ET40"/>
<dbReference type="Gene3D" id="3.50.50.60">
    <property type="entry name" value="FAD/NAD(P)-binding domain"/>
    <property type="match status" value="1"/>
</dbReference>
<protein>
    <submittedName>
        <fullName evidence="2">FAD-dependent oxidoreductase</fullName>
    </submittedName>
</protein>
<dbReference type="EMBL" id="PPSK01000013">
    <property type="protein sequence ID" value="POB02447.1"/>
    <property type="molecule type" value="Genomic_DNA"/>
</dbReference>
<dbReference type="Pfam" id="PF13450">
    <property type="entry name" value="NAD_binding_8"/>
    <property type="match status" value="1"/>
</dbReference>
<dbReference type="InterPro" id="IPR002937">
    <property type="entry name" value="Amino_oxidase"/>
</dbReference>
<dbReference type="PANTHER" id="PTHR16128:SF5">
    <property type="entry name" value="FAD_NAD(P)-BINDING OXIDOREDUCTASE FAMILY PROTEIN"/>
    <property type="match status" value="1"/>
</dbReference>
<name>A0A2P4ET40_9GAMM</name>
<dbReference type="Pfam" id="PF01593">
    <property type="entry name" value="Amino_oxidase"/>
    <property type="match status" value="1"/>
</dbReference>
<organism evidence="2 3">
    <name type="scientific">Halopseudomonas oceani</name>
    <dbReference type="NCBI Taxonomy" id="1708783"/>
    <lineage>
        <taxon>Bacteria</taxon>
        <taxon>Pseudomonadati</taxon>
        <taxon>Pseudomonadota</taxon>
        <taxon>Gammaproteobacteria</taxon>
        <taxon>Pseudomonadales</taxon>
        <taxon>Pseudomonadaceae</taxon>
        <taxon>Halopseudomonas</taxon>
    </lineage>
</organism>
<dbReference type="RefSeq" id="WP_104738993.1">
    <property type="nucleotide sequence ID" value="NZ_BMHR01000008.1"/>
</dbReference>
<sequence>MSLPSSVAIIGAGMAGISAARQLHEAGVTVELFDKSRGTGGRMSSKRTEYGEFDIGTQYFTARHNAFCSELESWREQGWVARWQPRLCRIDEHGIHPSEDEQHRYVGSPRMTALSRGLLGGLTLHGSVRITQLDRHDQEWILTDSDGNRYGPFIQVVVATPAPQAIPLLAAAPQLARAAEQAAMEPGWAVSISFSEPVATTIDAAFVRSGPLDWICANHSKPGRAENCNWVLQSTPEWAAAHLDTPAAEVAKLLLQALGKALQTALPATRLLQAHRWLYARPAQTSDWGALAAPDIGLYACGDWCLGGRLEGAWLSGQQAAQAVLGQL</sequence>
<accession>A0A2P4ET40</accession>
<evidence type="ECO:0000313" key="2">
    <source>
        <dbReference type="EMBL" id="POB02447.1"/>
    </source>
</evidence>
<keyword evidence="3" id="KW-1185">Reference proteome</keyword>
<evidence type="ECO:0000259" key="1">
    <source>
        <dbReference type="Pfam" id="PF01593"/>
    </source>
</evidence>
<dbReference type="InterPro" id="IPR036188">
    <property type="entry name" value="FAD/NAD-bd_sf"/>
</dbReference>
<dbReference type="GO" id="GO:0016491">
    <property type="term" value="F:oxidoreductase activity"/>
    <property type="evidence" value="ECO:0007669"/>
    <property type="project" value="InterPro"/>
</dbReference>
<gene>
    <name evidence="2" type="ORF">C1949_13475</name>
</gene>
<dbReference type="Gene3D" id="3.90.660.10">
    <property type="match status" value="1"/>
</dbReference>
<proteinExistence type="predicted"/>
<comment type="caution">
    <text evidence="2">The sequence shown here is derived from an EMBL/GenBank/DDBJ whole genome shotgun (WGS) entry which is preliminary data.</text>
</comment>
<dbReference type="Proteomes" id="UP000243451">
    <property type="component" value="Unassembled WGS sequence"/>
</dbReference>
<dbReference type="PRINTS" id="PR00419">
    <property type="entry name" value="ADXRDTASE"/>
</dbReference>
<evidence type="ECO:0000313" key="3">
    <source>
        <dbReference type="Proteomes" id="UP000243451"/>
    </source>
</evidence>
<dbReference type="PANTHER" id="PTHR16128">
    <property type="entry name" value="FAD/NAD(P)-BINDING OXIDOREDUCTASE FAMILY PROTEIN"/>
    <property type="match status" value="1"/>
</dbReference>
<reference evidence="2 3" key="1">
    <citation type="submission" date="2018-01" db="EMBL/GenBank/DDBJ databases">
        <title>Draft genome of the type strain Pseudomonas oceani DSM 100277 isolated from the deep water in Okinawa trough, northwestern Pacific Ocean.</title>
        <authorList>
            <person name="Gomila M."/>
            <person name="Mulet M."/>
            <person name="Garcia-Valdes E."/>
            <person name="Lalucat J."/>
        </authorList>
    </citation>
    <scope>NUCLEOTIDE SEQUENCE [LARGE SCALE GENOMIC DNA]</scope>
    <source>
        <strain evidence="2 3">DSM 100277</strain>
    </source>
</reference>
<dbReference type="OrthoDB" id="5792777at2"/>
<dbReference type="SUPFAM" id="SSF51905">
    <property type="entry name" value="FAD/NAD(P)-binding domain"/>
    <property type="match status" value="1"/>
</dbReference>
<feature type="domain" description="Amine oxidase" evidence="1">
    <location>
        <begin position="113"/>
        <end position="325"/>
    </location>
</feature>